<proteinExistence type="predicted"/>
<dbReference type="Proteomes" id="UP000751518">
    <property type="component" value="Unassembled WGS sequence"/>
</dbReference>
<dbReference type="EMBL" id="JAGQKZ010000031">
    <property type="protein sequence ID" value="MCA9392251.1"/>
    <property type="molecule type" value="Genomic_DNA"/>
</dbReference>
<gene>
    <name evidence="2" type="ORF">KC614_03550</name>
</gene>
<comment type="caution">
    <text evidence="2">The sequence shown here is derived from an EMBL/GenBank/DDBJ whole genome shotgun (WGS) entry which is preliminary data.</text>
</comment>
<name>A0A955LKY8_UNCKA</name>
<dbReference type="InterPro" id="IPR025868">
    <property type="entry name" value="Zn_ribbon_dom_put"/>
</dbReference>
<dbReference type="AlphaFoldDB" id="A0A955LKY8"/>
<sequence>MSDNCESCGMPLDEFVVSHMDNRYCMHCQDQETGDMAAFDDVREQSIIAAVELLNKTREEAEELADEMLPQLPRWKSRVED</sequence>
<evidence type="ECO:0000313" key="2">
    <source>
        <dbReference type="EMBL" id="MCA9392251.1"/>
    </source>
</evidence>
<protein>
    <recommendedName>
        <fullName evidence="1">Putative zinc ribbon domain-containing protein</fullName>
    </recommendedName>
</protein>
<reference evidence="2" key="1">
    <citation type="submission" date="2020-04" db="EMBL/GenBank/DDBJ databases">
        <authorList>
            <person name="Zhang T."/>
        </authorList>
    </citation>
    <scope>NUCLEOTIDE SEQUENCE</scope>
    <source>
        <strain evidence="2">HKST-UBA03</strain>
    </source>
</reference>
<organism evidence="2 3">
    <name type="scientific">candidate division WWE3 bacterium</name>
    <dbReference type="NCBI Taxonomy" id="2053526"/>
    <lineage>
        <taxon>Bacteria</taxon>
        <taxon>Katanobacteria</taxon>
    </lineage>
</organism>
<dbReference type="Pfam" id="PF12674">
    <property type="entry name" value="Zn_ribbon_2"/>
    <property type="match status" value="1"/>
</dbReference>
<feature type="domain" description="Putative zinc ribbon" evidence="1">
    <location>
        <begin position="5"/>
        <end position="76"/>
    </location>
</feature>
<evidence type="ECO:0000259" key="1">
    <source>
        <dbReference type="Pfam" id="PF12674"/>
    </source>
</evidence>
<accession>A0A955LKY8</accession>
<reference evidence="2" key="2">
    <citation type="journal article" date="2021" name="Microbiome">
        <title>Successional dynamics and alternative stable states in a saline activated sludge microbial community over 9 years.</title>
        <authorList>
            <person name="Wang Y."/>
            <person name="Ye J."/>
            <person name="Ju F."/>
            <person name="Liu L."/>
            <person name="Boyd J.A."/>
            <person name="Deng Y."/>
            <person name="Parks D.H."/>
            <person name="Jiang X."/>
            <person name="Yin X."/>
            <person name="Woodcroft B.J."/>
            <person name="Tyson G.W."/>
            <person name="Hugenholtz P."/>
            <person name="Polz M.F."/>
            <person name="Zhang T."/>
        </authorList>
    </citation>
    <scope>NUCLEOTIDE SEQUENCE</scope>
    <source>
        <strain evidence="2">HKST-UBA03</strain>
    </source>
</reference>
<evidence type="ECO:0000313" key="3">
    <source>
        <dbReference type="Proteomes" id="UP000751518"/>
    </source>
</evidence>